<sequence>MMNKTLDCPEFTENHEYILEKLTFWIEGVVQCVIGFGGLCGNFLSAYILSRDEMQNSFNLLLIALLTFDSWYLFGGILESFRRQFDMGTELHTLLFPYFLYPAQSIAMSASIFMTVAIAWERYIAVHYPIDYNQSNGCPKAIRRRLIKYLVPVLLISIIFNIPKFLEARIVYGFPKIMDGNNTTTQHLKSIPMIRVTELRKNPNYAIYYNNWTRLAILGIIPACMLIYLNYKIYKDIKQRQIRRRQSTSQVTINHQARRRQEDNLAVVFMGIVGVFLLCHILRIFINLHEMLVIRPAMECREAKLPAFPFWVLVTTVFSHLLLVFNSSTNMIIYCSLNATFRRHFVEILRRCCFSWIIFKRSSNYDGDATNNSIQMTEVDHHGSDNKINQSSHNSNNKKIGKKRKKLCGLSMNTAI</sequence>
<feature type="transmembrane region" description="Helical" evidence="6">
    <location>
        <begin position="24"/>
        <end position="48"/>
    </location>
</feature>
<feature type="transmembrane region" description="Helical" evidence="6">
    <location>
        <begin position="265"/>
        <end position="286"/>
    </location>
</feature>
<dbReference type="SUPFAM" id="SSF81321">
    <property type="entry name" value="Family A G protein-coupled receptor-like"/>
    <property type="match status" value="1"/>
</dbReference>
<feature type="domain" description="G-protein coupled receptors family 1 profile" evidence="7">
    <location>
        <begin position="41"/>
        <end position="334"/>
    </location>
</feature>
<evidence type="ECO:0000259" key="7">
    <source>
        <dbReference type="PROSITE" id="PS50262"/>
    </source>
</evidence>
<dbReference type="Pfam" id="PF00001">
    <property type="entry name" value="7tm_1"/>
    <property type="match status" value="1"/>
</dbReference>
<evidence type="ECO:0000256" key="3">
    <source>
        <dbReference type="ARBA" id="ARBA00022692"/>
    </source>
</evidence>
<feature type="transmembrane region" description="Helical" evidence="6">
    <location>
        <begin position="98"/>
        <end position="120"/>
    </location>
</feature>
<dbReference type="AlphaFoldDB" id="A0A0K2T7I4"/>
<proteinExistence type="inferred from homology"/>
<evidence type="ECO:0000256" key="1">
    <source>
        <dbReference type="ARBA" id="ARBA00004370"/>
    </source>
</evidence>
<evidence type="ECO:0000256" key="4">
    <source>
        <dbReference type="ARBA" id="ARBA00022989"/>
    </source>
</evidence>
<evidence type="ECO:0000313" key="8">
    <source>
        <dbReference type="EMBL" id="CDW21775.1"/>
    </source>
</evidence>
<dbReference type="EMBL" id="HACA01004414">
    <property type="protein sequence ID" value="CDW21775.1"/>
    <property type="molecule type" value="Transcribed_RNA"/>
</dbReference>
<keyword evidence="3 6" id="KW-0812">Transmembrane</keyword>
<feature type="transmembrane region" description="Helical" evidence="6">
    <location>
        <begin position="306"/>
        <end position="325"/>
    </location>
</feature>
<name>A0A0K2T7I4_LEPSM</name>
<dbReference type="PRINTS" id="PR00237">
    <property type="entry name" value="GPCRRHODOPSN"/>
</dbReference>
<feature type="transmembrane region" description="Helical" evidence="6">
    <location>
        <begin position="149"/>
        <end position="166"/>
    </location>
</feature>
<dbReference type="Gene3D" id="1.20.1070.10">
    <property type="entry name" value="Rhodopsin 7-helix transmembrane proteins"/>
    <property type="match status" value="1"/>
</dbReference>
<dbReference type="InterPro" id="IPR000276">
    <property type="entry name" value="GPCR_Rhodpsn"/>
</dbReference>
<dbReference type="CDD" id="cd14978">
    <property type="entry name" value="7tmA_FMRFamide_R-like"/>
    <property type="match status" value="1"/>
</dbReference>
<keyword evidence="4 6" id="KW-1133">Transmembrane helix</keyword>
<comment type="subcellular location">
    <subcellularLocation>
        <location evidence="1">Membrane</location>
    </subcellularLocation>
</comment>
<dbReference type="GO" id="GO:0004930">
    <property type="term" value="F:G protein-coupled receptor activity"/>
    <property type="evidence" value="ECO:0007669"/>
    <property type="project" value="InterPro"/>
</dbReference>
<dbReference type="GO" id="GO:0016020">
    <property type="term" value="C:membrane"/>
    <property type="evidence" value="ECO:0007669"/>
    <property type="project" value="UniProtKB-SubCell"/>
</dbReference>
<comment type="similarity">
    <text evidence="2">Belongs to the G-protein coupled receptor 1 family.</text>
</comment>
<accession>A0A0K2T7I4</accession>
<protein>
    <recommendedName>
        <fullName evidence="7">G-protein coupled receptors family 1 profile domain-containing protein</fullName>
    </recommendedName>
</protein>
<evidence type="ECO:0000256" key="6">
    <source>
        <dbReference type="SAM" id="Phobius"/>
    </source>
</evidence>
<evidence type="ECO:0000256" key="2">
    <source>
        <dbReference type="ARBA" id="ARBA00010663"/>
    </source>
</evidence>
<feature type="transmembrane region" description="Helical" evidence="6">
    <location>
        <begin position="212"/>
        <end position="231"/>
    </location>
</feature>
<dbReference type="InterPro" id="IPR052954">
    <property type="entry name" value="GPCR-Ligand_Int"/>
</dbReference>
<evidence type="ECO:0000256" key="5">
    <source>
        <dbReference type="ARBA" id="ARBA00023136"/>
    </source>
</evidence>
<reference evidence="8" key="1">
    <citation type="submission" date="2014-05" db="EMBL/GenBank/DDBJ databases">
        <authorList>
            <person name="Chronopoulou M."/>
        </authorList>
    </citation>
    <scope>NUCLEOTIDE SEQUENCE</scope>
    <source>
        <tissue evidence="8">Whole organism</tissue>
    </source>
</reference>
<dbReference type="OrthoDB" id="6362912at2759"/>
<dbReference type="PROSITE" id="PS50262">
    <property type="entry name" value="G_PROTEIN_RECEP_F1_2"/>
    <property type="match status" value="1"/>
</dbReference>
<feature type="transmembrane region" description="Helical" evidence="6">
    <location>
        <begin position="60"/>
        <end position="78"/>
    </location>
</feature>
<dbReference type="PANTHER" id="PTHR46641">
    <property type="entry name" value="FMRFAMIDE RECEPTOR-RELATED"/>
    <property type="match status" value="1"/>
</dbReference>
<dbReference type="PANTHER" id="PTHR46641:SF2">
    <property type="entry name" value="FMRFAMIDE RECEPTOR"/>
    <property type="match status" value="1"/>
</dbReference>
<keyword evidence="5 6" id="KW-0472">Membrane</keyword>
<dbReference type="InterPro" id="IPR017452">
    <property type="entry name" value="GPCR_Rhodpsn_7TM"/>
</dbReference>
<organism evidence="8">
    <name type="scientific">Lepeophtheirus salmonis</name>
    <name type="common">Salmon louse</name>
    <name type="synonym">Caligus salmonis</name>
    <dbReference type="NCBI Taxonomy" id="72036"/>
    <lineage>
        <taxon>Eukaryota</taxon>
        <taxon>Metazoa</taxon>
        <taxon>Ecdysozoa</taxon>
        <taxon>Arthropoda</taxon>
        <taxon>Crustacea</taxon>
        <taxon>Multicrustacea</taxon>
        <taxon>Hexanauplia</taxon>
        <taxon>Copepoda</taxon>
        <taxon>Siphonostomatoida</taxon>
        <taxon>Caligidae</taxon>
        <taxon>Lepeophtheirus</taxon>
    </lineage>
</organism>